<name>A0A0E0NCC9_ORYRU</name>
<dbReference type="EnsemblPlants" id="ORUFI02G10440.1">
    <property type="protein sequence ID" value="ORUFI02G10440.1"/>
    <property type="gene ID" value="ORUFI02G10440"/>
</dbReference>
<evidence type="ECO:0000313" key="1">
    <source>
        <dbReference type="EnsemblPlants" id="ORUFI02G10440.1"/>
    </source>
</evidence>
<dbReference type="AlphaFoldDB" id="A0A0E0NCC9"/>
<dbReference type="Gramene" id="ORUFI02G10440.1">
    <property type="protein sequence ID" value="ORUFI02G10440.1"/>
    <property type="gene ID" value="ORUFI02G10440"/>
</dbReference>
<sequence length="128" mass="14224">MGLAGSGRYCTHSCRAPWINSSGLGKRRIDDGHTTGSSRFDGCAPQEWRLRRPQSPGTKWWIDRRRHAREVANWQSKRCARGGDESTIQQPRAQEEVDSTIVIVGTGRWMAMGQAGFGGSSDHNGLLR</sequence>
<evidence type="ECO:0000313" key="2">
    <source>
        <dbReference type="Proteomes" id="UP000008022"/>
    </source>
</evidence>
<dbReference type="OMA" id="SGRYCTH"/>
<keyword evidence="2" id="KW-1185">Reference proteome</keyword>
<reference evidence="1" key="2">
    <citation type="submission" date="2015-06" db="UniProtKB">
        <authorList>
            <consortium name="EnsemblPlants"/>
        </authorList>
    </citation>
    <scope>IDENTIFICATION</scope>
</reference>
<proteinExistence type="predicted"/>
<dbReference type="HOGENOM" id="CLU_2007612_0_0_1"/>
<accession>A0A0E0NCC9</accession>
<dbReference type="Proteomes" id="UP000008022">
    <property type="component" value="Unassembled WGS sequence"/>
</dbReference>
<organism evidence="1 2">
    <name type="scientific">Oryza rufipogon</name>
    <name type="common">Brownbeard rice</name>
    <name type="synonym">Asian wild rice</name>
    <dbReference type="NCBI Taxonomy" id="4529"/>
    <lineage>
        <taxon>Eukaryota</taxon>
        <taxon>Viridiplantae</taxon>
        <taxon>Streptophyta</taxon>
        <taxon>Embryophyta</taxon>
        <taxon>Tracheophyta</taxon>
        <taxon>Spermatophyta</taxon>
        <taxon>Magnoliopsida</taxon>
        <taxon>Liliopsida</taxon>
        <taxon>Poales</taxon>
        <taxon>Poaceae</taxon>
        <taxon>BOP clade</taxon>
        <taxon>Oryzoideae</taxon>
        <taxon>Oryzeae</taxon>
        <taxon>Oryzinae</taxon>
        <taxon>Oryza</taxon>
    </lineage>
</organism>
<protein>
    <submittedName>
        <fullName evidence="1">Uncharacterized protein</fullName>
    </submittedName>
</protein>
<reference evidence="2" key="1">
    <citation type="submission" date="2013-06" db="EMBL/GenBank/DDBJ databases">
        <authorList>
            <person name="Zhao Q."/>
        </authorList>
    </citation>
    <scope>NUCLEOTIDE SEQUENCE</scope>
    <source>
        <strain evidence="2">cv. W1943</strain>
    </source>
</reference>